<dbReference type="Pfam" id="PF03016">
    <property type="entry name" value="Exostosin_GT47"/>
    <property type="match status" value="1"/>
</dbReference>
<evidence type="ECO:0000313" key="8">
    <source>
        <dbReference type="EMBL" id="AQL01673.1"/>
    </source>
</evidence>
<protein>
    <submittedName>
        <fullName evidence="8">Putative glycosyltransferase</fullName>
    </submittedName>
</protein>
<keyword evidence="10" id="KW-1185">Reference proteome</keyword>
<dbReference type="GeneID" id="103639747"/>
<dbReference type="eggNOG" id="KOG1021">
    <property type="taxonomic scope" value="Eukaryota"/>
</dbReference>
<proteinExistence type="inferred from homology"/>
<reference evidence="9" key="3">
    <citation type="submission" date="2019-07" db="EMBL/GenBank/DDBJ databases">
        <authorList>
            <person name="Seetharam A."/>
            <person name="Woodhouse M."/>
            <person name="Cannon E."/>
        </authorList>
    </citation>
    <scope>NUCLEOTIDE SEQUENCE [LARGE SCALE GENOMIC DNA]</scope>
    <source>
        <strain evidence="9">cv. B73</strain>
    </source>
</reference>
<feature type="region of interest" description="Disordered" evidence="6">
    <location>
        <begin position="183"/>
        <end position="202"/>
    </location>
</feature>
<dbReference type="GO" id="GO:0016757">
    <property type="term" value="F:glycosyltransferase activity"/>
    <property type="evidence" value="ECO:0007669"/>
    <property type="project" value="UniProtKB-KW"/>
</dbReference>
<reference evidence="8" key="2">
    <citation type="submission" date="2015-12" db="EMBL/GenBank/DDBJ databases">
        <title>Update maize B73 reference genome by single molecule sequencing technologies.</title>
        <authorList>
            <consortium name="Maize Genome Sequencing Project"/>
            <person name="Ware D."/>
        </authorList>
    </citation>
    <scope>NUCLEOTIDE SEQUENCE</scope>
    <source>
        <tissue evidence="8">Seedling</tissue>
    </source>
</reference>
<dbReference type="OMA" id="WDPTRAH"/>
<keyword evidence="5" id="KW-0333">Golgi apparatus</keyword>
<dbReference type="RefSeq" id="XP_020399703.1">
    <property type="nucleotide sequence ID" value="XM_020544114.1"/>
</dbReference>
<dbReference type="PANTHER" id="PTHR11062">
    <property type="entry name" value="EXOSTOSIN HEPARAN SULFATE GLYCOSYLTRANSFERASE -RELATED"/>
    <property type="match status" value="1"/>
</dbReference>
<feature type="compositionally biased region" description="Basic and acidic residues" evidence="6">
    <location>
        <begin position="65"/>
        <end position="77"/>
    </location>
</feature>
<dbReference type="InterPro" id="IPR040911">
    <property type="entry name" value="Exostosin_GT47"/>
</dbReference>
<dbReference type="SMR" id="A0A1D6NU27"/>
<comment type="similarity">
    <text evidence="2">Belongs to the glycosyltransferase 47 family.</text>
</comment>
<evidence type="ECO:0000256" key="3">
    <source>
        <dbReference type="ARBA" id="ARBA00022676"/>
    </source>
</evidence>
<feature type="domain" description="Exostosin GT47" evidence="7">
    <location>
        <begin position="142"/>
        <end position="443"/>
    </location>
</feature>
<sequence length="493" mass="55377">MAPECSRRDAPPSATLLIVCVALYTVVLAVASSPKALASSSALSSRARAAPEQQLLLSADLTTEESARRPGETRRPPSVEQELDVARAAIRRTAQRHGDAGRAGDGNVSSANTWFDAGVEYALLASVYRNPAAFHRSYAEMEKLFRVYVYEEGEPPILHAGPCKNIYTIEGRFIEQLELMAPSPASSSRRGTRRRSASDVRTSEPARAHAFFLPFSVSQMVQFAYRPNTYDKTPLRAIVADYVRVVASRHPYWNRSAGADHFMLACHDWGPEASTGHPELHANGIRALCNANSSEGFRPWQDVSVPDINLYDGDMPRQLLAPAPGVTSRPFLAFFAGGRHGHIRDLLLRHWKGRDPDFFPVYEHRHEDGFDYYSFMRRARFCLCPSGYQVASPRVVESIHAECVPVILSDGYVLPFADVLRWEAFSVAVPVADIPRLREVLERIPAPEVEKLQQGVRLVKRHFMLNQPPQRLDMFNMILHSVWLRRLNLRLDH</sequence>
<evidence type="ECO:0000256" key="1">
    <source>
        <dbReference type="ARBA" id="ARBA00004323"/>
    </source>
</evidence>
<feature type="region of interest" description="Disordered" evidence="6">
    <location>
        <begin position="57"/>
        <end position="81"/>
    </location>
</feature>
<dbReference type="PANTHER" id="PTHR11062:SF337">
    <property type="entry name" value="OS04G0109900 PROTEIN"/>
    <property type="match status" value="1"/>
</dbReference>
<organism evidence="8">
    <name type="scientific">Zea mays</name>
    <name type="common">Maize</name>
    <dbReference type="NCBI Taxonomy" id="4577"/>
    <lineage>
        <taxon>Eukaryota</taxon>
        <taxon>Viridiplantae</taxon>
        <taxon>Streptophyta</taxon>
        <taxon>Embryophyta</taxon>
        <taxon>Tracheophyta</taxon>
        <taxon>Spermatophyta</taxon>
        <taxon>Magnoliopsida</taxon>
        <taxon>Liliopsida</taxon>
        <taxon>Poales</taxon>
        <taxon>Poaceae</taxon>
        <taxon>PACMAD clade</taxon>
        <taxon>Panicoideae</taxon>
        <taxon>Andropogonodae</taxon>
        <taxon>Andropogoneae</taxon>
        <taxon>Tripsacinae</taxon>
        <taxon>Zea</taxon>
    </lineage>
</organism>
<dbReference type="PaxDb" id="4577-GRMZM2G325561_P01"/>
<evidence type="ECO:0000256" key="6">
    <source>
        <dbReference type="SAM" id="MobiDB-lite"/>
    </source>
</evidence>
<name>A0A1D6NU27_MAIZE</name>
<comment type="subcellular location">
    <subcellularLocation>
        <location evidence="1">Golgi apparatus membrane</location>
        <topology evidence="1">Single-pass type II membrane protein</topology>
    </subcellularLocation>
</comment>
<evidence type="ECO:0000259" key="7">
    <source>
        <dbReference type="Pfam" id="PF03016"/>
    </source>
</evidence>
<dbReference type="Gramene" id="Zm00001eb375160_T001">
    <property type="protein sequence ID" value="Zm00001eb375160_P001"/>
    <property type="gene ID" value="Zm00001eb375160"/>
</dbReference>
<gene>
    <name evidence="9" type="primary">LOC103639747</name>
    <name evidence="8" type="ORF">ZEAMMB73_Zm00001d045149</name>
</gene>
<dbReference type="OrthoDB" id="1924787at2759"/>
<dbReference type="EMBL" id="CM000785">
    <property type="protein sequence ID" value="AQL01673.1"/>
    <property type="molecule type" value="Genomic_DNA"/>
</dbReference>
<keyword evidence="8" id="KW-0808">Transferase</keyword>
<evidence type="ECO:0000256" key="2">
    <source>
        <dbReference type="ARBA" id="ARBA00010271"/>
    </source>
</evidence>
<dbReference type="Proteomes" id="UP000007305">
    <property type="component" value="Chromosome 9"/>
</dbReference>
<dbReference type="STRING" id="4577.A0A1D6NU27"/>
<dbReference type="EnsemblPlants" id="Zm00001eb375160_T001">
    <property type="protein sequence ID" value="Zm00001eb375160_P001"/>
    <property type="gene ID" value="Zm00001eb375160"/>
</dbReference>
<keyword evidence="3" id="KW-0328">Glycosyltransferase</keyword>
<evidence type="ECO:0000256" key="5">
    <source>
        <dbReference type="ARBA" id="ARBA00023034"/>
    </source>
</evidence>
<reference evidence="10" key="1">
    <citation type="journal article" date="2009" name="Science">
        <title>The B73 maize genome: complexity, diversity, and dynamics.</title>
        <authorList>
            <person name="Schnable P.S."/>
            <person name="Ware D."/>
            <person name="Fulton R.S."/>
            <person name="Stein J.C."/>
            <person name="Wei F."/>
            <person name="Pasternak S."/>
            <person name="Liang C."/>
            <person name="Zhang J."/>
            <person name="Fulton L."/>
            <person name="Graves T.A."/>
            <person name="Minx P."/>
            <person name="Reily A.D."/>
            <person name="Courtney L."/>
            <person name="Kruchowski S.S."/>
            <person name="Tomlinson C."/>
            <person name="Strong C."/>
            <person name="Delehaunty K."/>
            <person name="Fronick C."/>
            <person name="Courtney B."/>
            <person name="Rock S.M."/>
            <person name="Belter E."/>
            <person name="Du F."/>
            <person name="Kim K."/>
            <person name="Abbott R.M."/>
            <person name="Cotton M."/>
            <person name="Levy A."/>
            <person name="Marchetto P."/>
            <person name="Ochoa K."/>
            <person name="Jackson S.M."/>
            <person name="Gillam B."/>
            <person name="Chen W."/>
            <person name="Yan L."/>
            <person name="Higginbotham J."/>
            <person name="Cardenas M."/>
            <person name="Waligorski J."/>
            <person name="Applebaum E."/>
            <person name="Phelps L."/>
            <person name="Falcone J."/>
            <person name="Kanchi K."/>
            <person name="Thane T."/>
            <person name="Scimone A."/>
            <person name="Thane N."/>
            <person name="Henke J."/>
            <person name="Wang T."/>
            <person name="Ruppert J."/>
            <person name="Shah N."/>
            <person name="Rotter K."/>
            <person name="Hodges J."/>
            <person name="Ingenthron E."/>
            <person name="Cordes M."/>
            <person name="Kohlberg S."/>
            <person name="Sgro J."/>
            <person name="Delgado B."/>
            <person name="Mead K."/>
            <person name="Chinwalla A."/>
            <person name="Leonard S."/>
            <person name="Crouse K."/>
            <person name="Collura K."/>
            <person name="Kudrna D."/>
            <person name="Currie J."/>
            <person name="He R."/>
            <person name="Angelova A."/>
            <person name="Rajasekar S."/>
            <person name="Mueller T."/>
            <person name="Lomeli R."/>
            <person name="Scara G."/>
            <person name="Ko A."/>
            <person name="Delaney K."/>
            <person name="Wissotski M."/>
            <person name="Lopez G."/>
            <person name="Campos D."/>
            <person name="Braidotti M."/>
            <person name="Ashley E."/>
            <person name="Golser W."/>
            <person name="Kim H."/>
            <person name="Lee S."/>
            <person name="Lin J."/>
            <person name="Dujmic Z."/>
            <person name="Kim W."/>
            <person name="Talag J."/>
            <person name="Zuccolo A."/>
            <person name="Fan C."/>
            <person name="Sebastian A."/>
            <person name="Kramer M."/>
            <person name="Spiegel L."/>
            <person name="Nascimento L."/>
            <person name="Zutavern T."/>
            <person name="Miller B."/>
            <person name="Ambroise C."/>
            <person name="Muller S."/>
            <person name="Spooner W."/>
            <person name="Narechania A."/>
            <person name="Ren L."/>
            <person name="Wei S."/>
            <person name="Kumari S."/>
            <person name="Faga B."/>
            <person name="Levy M.J."/>
            <person name="McMahan L."/>
            <person name="Van Buren P."/>
            <person name="Vaughn M.W."/>
            <person name="Ying K."/>
            <person name="Yeh C.-T."/>
            <person name="Emrich S.J."/>
            <person name="Jia Y."/>
            <person name="Kalyanaraman A."/>
            <person name="Hsia A.-P."/>
            <person name="Barbazuk W.B."/>
            <person name="Baucom R.S."/>
            <person name="Brutnell T.P."/>
            <person name="Carpita N.C."/>
            <person name="Chaparro C."/>
            <person name="Chia J.-M."/>
            <person name="Deragon J.-M."/>
            <person name="Estill J.C."/>
            <person name="Fu Y."/>
            <person name="Jeddeloh J.A."/>
            <person name="Han Y."/>
            <person name="Lee H."/>
            <person name="Li P."/>
            <person name="Lisch D.R."/>
            <person name="Liu S."/>
            <person name="Liu Z."/>
            <person name="Nagel D.H."/>
            <person name="McCann M.C."/>
            <person name="SanMiguel P."/>
            <person name="Myers A.M."/>
            <person name="Nettleton D."/>
            <person name="Nguyen J."/>
            <person name="Penning B.W."/>
            <person name="Ponnala L."/>
            <person name="Schneider K.L."/>
            <person name="Schwartz D.C."/>
            <person name="Sharma A."/>
            <person name="Soderlund C."/>
            <person name="Springer N.M."/>
            <person name="Sun Q."/>
            <person name="Wang H."/>
            <person name="Waterman M."/>
            <person name="Westerman R."/>
            <person name="Wolfgruber T.K."/>
            <person name="Yang L."/>
            <person name="Yu Y."/>
            <person name="Zhang L."/>
            <person name="Zhou S."/>
            <person name="Zhu Q."/>
            <person name="Bennetzen J.L."/>
            <person name="Dawe R.K."/>
            <person name="Jiang J."/>
            <person name="Jiang N."/>
            <person name="Presting G.G."/>
            <person name="Wessler S.R."/>
            <person name="Aluru S."/>
            <person name="Martienssen R.A."/>
            <person name="Clifton S.W."/>
            <person name="McCombie W.R."/>
            <person name="Wing R.A."/>
            <person name="Wilson R.K."/>
        </authorList>
    </citation>
    <scope>NUCLEOTIDE SEQUENCE [LARGE SCALE GENOMIC DNA]</scope>
    <source>
        <strain evidence="10">cv. B73</strain>
    </source>
</reference>
<dbReference type="InterPro" id="IPR004263">
    <property type="entry name" value="Exostosin"/>
</dbReference>
<dbReference type="AlphaFoldDB" id="A0A1D6NU27"/>
<evidence type="ECO:0000256" key="4">
    <source>
        <dbReference type="ARBA" id="ARBA00022968"/>
    </source>
</evidence>
<accession>A0A1D6NU27</accession>
<dbReference type="ExpressionAtlas" id="A0A1D6NU27">
    <property type="expression patterns" value="baseline"/>
</dbReference>
<evidence type="ECO:0000313" key="10">
    <source>
        <dbReference type="Proteomes" id="UP000007305"/>
    </source>
</evidence>
<keyword evidence="4" id="KW-0812">Transmembrane</keyword>
<dbReference type="GO" id="GO:0000139">
    <property type="term" value="C:Golgi membrane"/>
    <property type="evidence" value="ECO:0007669"/>
    <property type="project" value="UniProtKB-SubCell"/>
</dbReference>
<reference evidence="9" key="4">
    <citation type="submission" date="2021-05" db="UniProtKB">
        <authorList>
            <consortium name="EnsemblPlants"/>
        </authorList>
    </citation>
    <scope>IDENTIFICATION</scope>
    <source>
        <strain evidence="9">cv. B73</strain>
    </source>
</reference>
<keyword evidence="4" id="KW-0735">Signal-anchor</keyword>
<evidence type="ECO:0000313" key="9">
    <source>
        <dbReference type="EnsemblPlants" id="Zm00001eb375160_P001"/>
    </source>
</evidence>